<feature type="transmembrane region" description="Helical" evidence="1">
    <location>
        <begin position="6"/>
        <end position="26"/>
    </location>
</feature>
<keyword evidence="1" id="KW-0812">Transmembrane</keyword>
<gene>
    <name evidence="2" type="ORF">ACFVKH_13490</name>
</gene>
<evidence type="ECO:0000256" key="1">
    <source>
        <dbReference type="SAM" id="Phobius"/>
    </source>
</evidence>
<protein>
    <submittedName>
        <fullName evidence="2">Uncharacterized protein</fullName>
    </submittedName>
</protein>
<comment type="caution">
    <text evidence="2">The sequence shown here is derived from an EMBL/GenBank/DDBJ whole genome shotgun (WGS) entry which is preliminary data.</text>
</comment>
<name>A0ABW6IGH1_9CYAN</name>
<evidence type="ECO:0000313" key="2">
    <source>
        <dbReference type="EMBL" id="MFE4107301.1"/>
    </source>
</evidence>
<reference evidence="2 3" key="1">
    <citation type="submission" date="2024-10" db="EMBL/GenBank/DDBJ databases">
        <authorList>
            <person name="Ratan Roy A."/>
            <person name="Morales Sandoval P.H."/>
            <person name="De Los Santos Villalobos S."/>
            <person name="Chakraborty S."/>
            <person name="Mukherjee J."/>
        </authorList>
    </citation>
    <scope>NUCLEOTIDE SEQUENCE [LARGE SCALE GENOMIC DNA]</scope>
    <source>
        <strain evidence="2 3">S1</strain>
    </source>
</reference>
<evidence type="ECO:0000313" key="3">
    <source>
        <dbReference type="Proteomes" id="UP001600165"/>
    </source>
</evidence>
<dbReference type="RefSeq" id="WP_377965882.1">
    <property type="nucleotide sequence ID" value="NZ_JBHZOL010000085.1"/>
</dbReference>
<sequence length="233" mass="26336">MTSFLTANVLLGFLVGLLVALIVYWLQQQRIRQQKKLLLQLQQQHEQLDQTQSQHLSDNTHQLRQSYKAELAQTIEHYQDQLAKRVEQVREEYEARIEVMQLAQSAIAESGTGEPVDWPETASAVVTHDATSTAAKPDLAARTLEPTATLAPPMPAPESPALNQAQLDSSLQQFRQDFDGQLAIRLKQQQRLLVQQITDFKQAYDGRLRNLEQLIKAKAQEPPSNANANTEIY</sequence>
<organism evidence="2 3">
    <name type="scientific">Almyronema epifaneia S1</name>
    <dbReference type="NCBI Taxonomy" id="2991925"/>
    <lineage>
        <taxon>Bacteria</taxon>
        <taxon>Bacillati</taxon>
        <taxon>Cyanobacteriota</taxon>
        <taxon>Cyanophyceae</taxon>
        <taxon>Nodosilineales</taxon>
        <taxon>Nodosilineaceae</taxon>
        <taxon>Almyronema</taxon>
        <taxon>Almyronema epifaneia</taxon>
    </lineage>
</organism>
<dbReference type="EMBL" id="JBHZOL010000085">
    <property type="protein sequence ID" value="MFE4107301.1"/>
    <property type="molecule type" value="Genomic_DNA"/>
</dbReference>
<proteinExistence type="predicted"/>
<accession>A0ABW6IGH1</accession>
<keyword evidence="1" id="KW-0472">Membrane</keyword>
<dbReference type="Proteomes" id="UP001600165">
    <property type="component" value="Unassembled WGS sequence"/>
</dbReference>
<keyword evidence="1" id="KW-1133">Transmembrane helix</keyword>
<keyword evidence="3" id="KW-1185">Reference proteome</keyword>